<dbReference type="EMBL" id="BAABGA010000031">
    <property type="protein sequence ID" value="GAA4453794.1"/>
    <property type="molecule type" value="Genomic_DNA"/>
</dbReference>
<dbReference type="Pfam" id="PF18845">
    <property type="entry name" value="baeRF_family3"/>
    <property type="match status" value="1"/>
</dbReference>
<protein>
    <submittedName>
        <fullName evidence="1">Uncharacterized protein</fullName>
    </submittedName>
</protein>
<keyword evidence="2" id="KW-1185">Reference proteome</keyword>
<comment type="caution">
    <text evidence="1">The sequence shown here is derived from an EMBL/GenBank/DDBJ whole genome shotgun (WGS) entry which is preliminary data.</text>
</comment>
<sequence>MAMTTSETILQTLKPGDLEELASITAKPCVSILMRTHRSGPDTQQGSIRLKNLLNDASKKLKSLDHDDAILDQVKEAVRVSNFWQHQGEGLAIFVTPDECQMFRLNREVDEIVHVGETFLLLPLIREQGNRDRYFVLSLTWDEAKLYQRRGESLELIETDSLPAKFNDLILPRDPEVSLQNRSHQSIGNAGGSSTAMFHGHGQGEDKIEADREHYLSLVGEEVVGAMYNTGLPLVVVATEEVNGHLRAVSDVSVDAKVGASPSQWSEVELRDHAHKAIAPILGAQHDKFEDRFGTAVAQSKGSSDIADVLDAAKNGRIDTVMIRDGARELNRVNQVVIETLRNGGDVFSKLNDGSSEAAEVAAIYRF</sequence>
<dbReference type="InterPro" id="IPR041289">
    <property type="entry name" value="Bact_RF_family3"/>
</dbReference>
<gene>
    <name evidence="1" type="ORF">GCM10023156_25260</name>
</gene>
<name>A0ABP8MPM0_9BACT</name>
<dbReference type="RefSeq" id="WP_345322489.1">
    <property type="nucleotide sequence ID" value="NZ_BAABGA010000031.1"/>
</dbReference>
<accession>A0ABP8MPM0</accession>
<evidence type="ECO:0000313" key="1">
    <source>
        <dbReference type="EMBL" id="GAA4453794.1"/>
    </source>
</evidence>
<proteinExistence type="predicted"/>
<reference evidence="2" key="1">
    <citation type="journal article" date="2019" name="Int. J. Syst. Evol. Microbiol.">
        <title>The Global Catalogue of Microorganisms (GCM) 10K type strain sequencing project: providing services to taxonomists for standard genome sequencing and annotation.</title>
        <authorList>
            <consortium name="The Broad Institute Genomics Platform"/>
            <consortium name="The Broad Institute Genome Sequencing Center for Infectious Disease"/>
            <person name="Wu L."/>
            <person name="Ma J."/>
        </authorList>
    </citation>
    <scope>NUCLEOTIDE SEQUENCE [LARGE SCALE GENOMIC DNA]</scope>
    <source>
        <strain evidence="2">JCM 17759</strain>
    </source>
</reference>
<dbReference type="Proteomes" id="UP001500840">
    <property type="component" value="Unassembled WGS sequence"/>
</dbReference>
<organism evidence="1 2">
    <name type="scientific">Novipirellula rosea</name>
    <dbReference type="NCBI Taxonomy" id="1031540"/>
    <lineage>
        <taxon>Bacteria</taxon>
        <taxon>Pseudomonadati</taxon>
        <taxon>Planctomycetota</taxon>
        <taxon>Planctomycetia</taxon>
        <taxon>Pirellulales</taxon>
        <taxon>Pirellulaceae</taxon>
        <taxon>Novipirellula</taxon>
    </lineage>
</organism>
<evidence type="ECO:0000313" key="2">
    <source>
        <dbReference type="Proteomes" id="UP001500840"/>
    </source>
</evidence>